<evidence type="ECO:0000256" key="4">
    <source>
        <dbReference type="ARBA" id="ARBA00022692"/>
    </source>
</evidence>
<feature type="transmembrane region" description="Helical" evidence="10">
    <location>
        <begin position="307"/>
        <end position="331"/>
    </location>
</feature>
<sequence length="488" mass="54208">MESSQNVNLLQKEGGGSSSDAFKTRRLDRILAEQIDKAFHKQTAQVCLENLAKIAAEHSPIDLANAVSMLPLSLRPILFENFTSITRKIEFILNTDSSTRIAVFRYISDFETKKLLEEMSSQDAVFLLDDMSEKRYRRILELLDQEKIDSIKEHKQHSRNSAGRLMSNEYFSFNGEMTVAEVAEIIKENPGIEFTRILFVIDFDQKLLGFVTARHLIVNPPHVKLKEVTRPVCNTVTPEASREEVVDVMQRYKIAALPVVDESHKILGAIGYDDVMEAMDDIADETMACMAGTGENVREPESVIRRFFYRAPWLVVTLLAGLLNMSVMSVFQEYEGIFLTFVFFFVPLITGMSGNIGLQCSTILVRNMALGLLTQATKKEVIRSEICLGFLNGAVFGVLSGFFVFCLNIQGITIMTASPAAVGIIVGVGLFGACITGTLLGVFSPLVFSRFGVDPAVASGPIVTAFNDFLSMTIYFMIAILLSNVFMI</sequence>
<evidence type="ECO:0000256" key="1">
    <source>
        <dbReference type="ARBA" id="ARBA00004141"/>
    </source>
</evidence>
<evidence type="ECO:0000256" key="7">
    <source>
        <dbReference type="ARBA" id="ARBA00023136"/>
    </source>
</evidence>
<accession>A0A2A4YMI1</accession>
<dbReference type="SMART" id="SM00924">
    <property type="entry name" value="MgtE_N"/>
    <property type="match status" value="1"/>
</dbReference>
<dbReference type="GO" id="GO:0015095">
    <property type="term" value="F:magnesium ion transmembrane transporter activity"/>
    <property type="evidence" value="ECO:0007669"/>
    <property type="project" value="InterPro"/>
</dbReference>
<dbReference type="InterPro" id="IPR000644">
    <property type="entry name" value="CBS_dom"/>
</dbReference>
<dbReference type="Gene3D" id="3.10.580.10">
    <property type="entry name" value="CBS-domain"/>
    <property type="match status" value="1"/>
</dbReference>
<keyword evidence="8" id="KW-0129">CBS domain</keyword>
<dbReference type="InterPro" id="IPR006669">
    <property type="entry name" value="MgtE_transporter"/>
</dbReference>
<keyword evidence="5" id="KW-0460">Magnesium</keyword>
<evidence type="ECO:0000256" key="10">
    <source>
        <dbReference type="SAM" id="Phobius"/>
    </source>
</evidence>
<dbReference type="InterPro" id="IPR046342">
    <property type="entry name" value="CBS_dom_sf"/>
</dbReference>
<evidence type="ECO:0000256" key="3">
    <source>
        <dbReference type="ARBA" id="ARBA00022448"/>
    </source>
</evidence>
<name>A0A2A4YMI1_UNCAE</name>
<evidence type="ECO:0000256" key="8">
    <source>
        <dbReference type="PROSITE-ProRule" id="PRU00703"/>
    </source>
</evidence>
<dbReference type="InterPro" id="IPR006667">
    <property type="entry name" value="SLC41_membr_dom"/>
</dbReference>
<evidence type="ECO:0000256" key="9">
    <source>
        <dbReference type="SAM" id="MobiDB-lite"/>
    </source>
</evidence>
<keyword evidence="7 10" id="KW-0472">Membrane</keyword>
<evidence type="ECO:0000259" key="11">
    <source>
        <dbReference type="PROSITE" id="PS51371"/>
    </source>
</evidence>
<organism evidence="12 13">
    <name type="scientific">Aerophobetes bacterium</name>
    <dbReference type="NCBI Taxonomy" id="2030807"/>
    <lineage>
        <taxon>Bacteria</taxon>
        <taxon>Candidatus Aerophobota</taxon>
    </lineage>
</organism>
<comment type="similarity">
    <text evidence="2">Belongs to the SLC41A transporter family.</text>
</comment>
<dbReference type="AlphaFoldDB" id="A0A2A4YMI1"/>
<dbReference type="CDD" id="cd04606">
    <property type="entry name" value="CBS_pair_Mg_transporter"/>
    <property type="match status" value="1"/>
</dbReference>
<evidence type="ECO:0000313" key="13">
    <source>
        <dbReference type="Proteomes" id="UP000217838"/>
    </source>
</evidence>
<gene>
    <name evidence="12" type="ORF">COB11_00850</name>
</gene>
<evidence type="ECO:0000313" key="12">
    <source>
        <dbReference type="EMBL" id="PCI95901.1"/>
    </source>
</evidence>
<feature type="transmembrane region" description="Helical" evidence="10">
    <location>
        <begin position="337"/>
        <end position="365"/>
    </location>
</feature>
<dbReference type="Proteomes" id="UP000217838">
    <property type="component" value="Unassembled WGS sequence"/>
</dbReference>
<dbReference type="PANTHER" id="PTHR43773:SF1">
    <property type="entry name" value="MAGNESIUM TRANSPORTER MGTE"/>
    <property type="match status" value="1"/>
</dbReference>
<dbReference type="SUPFAM" id="SSF158791">
    <property type="entry name" value="MgtE N-terminal domain-like"/>
    <property type="match status" value="1"/>
</dbReference>
<dbReference type="EMBL" id="NVUU01000006">
    <property type="protein sequence ID" value="PCI95901.1"/>
    <property type="molecule type" value="Genomic_DNA"/>
</dbReference>
<dbReference type="SUPFAM" id="SSF161093">
    <property type="entry name" value="MgtE membrane domain-like"/>
    <property type="match status" value="1"/>
</dbReference>
<feature type="domain" description="CBS" evidence="11">
    <location>
        <begin position="228"/>
        <end position="285"/>
    </location>
</feature>
<reference evidence="13" key="1">
    <citation type="submission" date="2017-08" db="EMBL/GenBank/DDBJ databases">
        <title>A dynamic microbial community with high functional redundancy inhabits the cold, oxic subseafloor aquifer.</title>
        <authorList>
            <person name="Tully B.J."/>
            <person name="Wheat C.G."/>
            <person name="Glazer B.T."/>
            <person name="Huber J.A."/>
        </authorList>
    </citation>
    <scope>NUCLEOTIDE SEQUENCE [LARGE SCALE GENOMIC DNA]</scope>
</reference>
<dbReference type="InterPro" id="IPR006668">
    <property type="entry name" value="Mg_transptr_MgtE_intracell_dom"/>
</dbReference>
<dbReference type="Gene3D" id="1.25.60.10">
    <property type="entry name" value="MgtE N-terminal domain-like"/>
    <property type="match status" value="1"/>
</dbReference>
<dbReference type="PROSITE" id="PS51371">
    <property type="entry name" value="CBS"/>
    <property type="match status" value="1"/>
</dbReference>
<feature type="transmembrane region" description="Helical" evidence="10">
    <location>
        <begin position="469"/>
        <end position="487"/>
    </location>
</feature>
<dbReference type="InterPro" id="IPR036739">
    <property type="entry name" value="SLC41_membr_dom_sf"/>
</dbReference>
<comment type="subcellular location">
    <subcellularLocation>
        <location evidence="1">Membrane</location>
        <topology evidence="1">Multi-pass membrane protein</topology>
    </subcellularLocation>
</comment>
<feature type="transmembrane region" description="Helical" evidence="10">
    <location>
        <begin position="422"/>
        <end position="448"/>
    </location>
</feature>
<dbReference type="SUPFAM" id="SSF54631">
    <property type="entry name" value="CBS-domain pair"/>
    <property type="match status" value="1"/>
</dbReference>
<evidence type="ECO:0000256" key="2">
    <source>
        <dbReference type="ARBA" id="ARBA00009749"/>
    </source>
</evidence>
<dbReference type="Pfam" id="PF03448">
    <property type="entry name" value="MgtE_N"/>
    <property type="match status" value="1"/>
</dbReference>
<keyword evidence="4 10" id="KW-0812">Transmembrane</keyword>
<dbReference type="GO" id="GO:0016020">
    <property type="term" value="C:membrane"/>
    <property type="evidence" value="ECO:0007669"/>
    <property type="project" value="UniProtKB-SubCell"/>
</dbReference>
<dbReference type="Pfam" id="PF01769">
    <property type="entry name" value="MgtE"/>
    <property type="match status" value="1"/>
</dbReference>
<protein>
    <submittedName>
        <fullName evidence="12">Magnesium transporter</fullName>
    </submittedName>
</protein>
<keyword evidence="3" id="KW-0813">Transport</keyword>
<feature type="region of interest" description="Disordered" evidence="9">
    <location>
        <begin position="1"/>
        <end position="21"/>
    </location>
</feature>
<keyword evidence="6 10" id="KW-1133">Transmembrane helix</keyword>
<dbReference type="SMART" id="SM00116">
    <property type="entry name" value="CBS"/>
    <property type="match status" value="2"/>
</dbReference>
<evidence type="ECO:0000256" key="5">
    <source>
        <dbReference type="ARBA" id="ARBA00022842"/>
    </source>
</evidence>
<evidence type="ECO:0000256" key="6">
    <source>
        <dbReference type="ARBA" id="ARBA00022989"/>
    </source>
</evidence>
<dbReference type="InterPro" id="IPR038076">
    <property type="entry name" value="MgtE_N_sf"/>
</dbReference>
<feature type="transmembrane region" description="Helical" evidence="10">
    <location>
        <begin position="386"/>
        <end position="410"/>
    </location>
</feature>
<dbReference type="Gene3D" id="1.10.357.20">
    <property type="entry name" value="SLC41 divalent cation transporters, integral membrane domain"/>
    <property type="match status" value="1"/>
</dbReference>
<proteinExistence type="inferred from homology"/>
<dbReference type="PANTHER" id="PTHR43773">
    <property type="entry name" value="MAGNESIUM TRANSPORTER MGTE"/>
    <property type="match status" value="1"/>
</dbReference>
<dbReference type="Pfam" id="PF00571">
    <property type="entry name" value="CBS"/>
    <property type="match status" value="2"/>
</dbReference>
<comment type="caution">
    <text evidence="12">The sequence shown here is derived from an EMBL/GenBank/DDBJ whole genome shotgun (WGS) entry which is preliminary data.</text>
</comment>